<evidence type="ECO:0008006" key="3">
    <source>
        <dbReference type="Google" id="ProtNLM"/>
    </source>
</evidence>
<reference evidence="1 2" key="1">
    <citation type="submission" date="2016-10" db="EMBL/GenBank/DDBJ databases">
        <title>Evaluation of Human, Animal and Environmental Mycobacterium chelonae Isolates by Core Genome Phylogenomic Analysis, Targeted Gene Comparison, and Anti-microbial Susceptibility Patterns: A Tale of Mistaken Identities.</title>
        <authorList>
            <person name="Fogelson S.B."/>
            <person name="Camus A.C."/>
            <person name="Lorenz W."/>
            <person name="Vasireddy R."/>
            <person name="Vasireddy S."/>
            <person name="Smith T."/>
            <person name="Brown-Elliott B.A."/>
            <person name="Wallace R.J.Jr."/>
            <person name="Hasan N.A."/>
            <person name="Reischl U."/>
            <person name="Sanchez S."/>
        </authorList>
    </citation>
    <scope>NUCLEOTIDE SEQUENCE [LARGE SCALE GENOMIC DNA]</scope>
    <source>
        <strain evidence="1 2">42895</strain>
    </source>
</reference>
<sequence length="68" mass="7414">MAHVGSTFKWALTGHDSVVFVVKAIRWGPFSYVEAESVNGGKRVQVPLRVVDQCIADGVLLDELAQSE</sequence>
<protein>
    <recommendedName>
        <fullName evidence="3">DUF1905 domain-containing protein</fullName>
    </recommendedName>
</protein>
<accession>A0AB73LZJ6</accession>
<evidence type="ECO:0000313" key="1">
    <source>
        <dbReference type="EMBL" id="OHT55042.1"/>
    </source>
</evidence>
<name>A0AB73LZJ6_MYCCH</name>
<gene>
    <name evidence="1" type="ORF">BKG62_02295</name>
</gene>
<evidence type="ECO:0000313" key="2">
    <source>
        <dbReference type="Proteomes" id="UP000180113"/>
    </source>
</evidence>
<organism evidence="1 2">
    <name type="scientific">Mycobacteroides chelonae</name>
    <name type="common">Mycobacterium chelonae</name>
    <dbReference type="NCBI Taxonomy" id="1774"/>
    <lineage>
        <taxon>Bacteria</taxon>
        <taxon>Bacillati</taxon>
        <taxon>Actinomycetota</taxon>
        <taxon>Actinomycetes</taxon>
        <taxon>Mycobacteriales</taxon>
        <taxon>Mycobacteriaceae</taxon>
        <taxon>Mycobacteroides</taxon>
    </lineage>
</organism>
<proteinExistence type="predicted"/>
<dbReference type="EMBL" id="MLHW01000001">
    <property type="protein sequence ID" value="OHT55042.1"/>
    <property type="molecule type" value="Genomic_DNA"/>
</dbReference>
<dbReference type="AlphaFoldDB" id="A0AB73LZJ6"/>
<dbReference type="Proteomes" id="UP000180113">
    <property type="component" value="Unassembled WGS sequence"/>
</dbReference>
<comment type="caution">
    <text evidence="1">The sequence shown here is derived from an EMBL/GenBank/DDBJ whole genome shotgun (WGS) entry which is preliminary data.</text>
</comment>